<reference evidence="2 3" key="1">
    <citation type="submission" date="2014-04" db="EMBL/GenBank/DDBJ databases">
        <authorList>
            <consortium name="DOE Joint Genome Institute"/>
            <person name="Kuo A."/>
            <person name="Kohler A."/>
            <person name="Costa M.D."/>
            <person name="Nagy L.G."/>
            <person name="Floudas D."/>
            <person name="Copeland A."/>
            <person name="Barry K.W."/>
            <person name="Cichocki N."/>
            <person name="Veneault-Fourrey C."/>
            <person name="LaButti K."/>
            <person name="Lindquist E.A."/>
            <person name="Lipzen A."/>
            <person name="Lundell T."/>
            <person name="Morin E."/>
            <person name="Murat C."/>
            <person name="Sun H."/>
            <person name="Tunlid A."/>
            <person name="Henrissat B."/>
            <person name="Grigoriev I.V."/>
            <person name="Hibbett D.S."/>
            <person name="Martin F."/>
            <person name="Nordberg H.P."/>
            <person name="Cantor M.N."/>
            <person name="Hua S.X."/>
        </authorList>
    </citation>
    <scope>NUCLEOTIDE SEQUENCE [LARGE SCALE GENOMIC DNA]</scope>
    <source>
        <strain evidence="2 3">Marx 270</strain>
    </source>
</reference>
<dbReference type="AlphaFoldDB" id="A0A0C3K1U0"/>
<accession>A0A0C3K1U0</accession>
<evidence type="ECO:0000313" key="2">
    <source>
        <dbReference type="EMBL" id="KIO03512.1"/>
    </source>
</evidence>
<dbReference type="Pfam" id="PF08242">
    <property type="entry name" value="Methyltransf_12"/>
    <property type="match status" value="1"/>
</dbReference>
<dbReference type="Gene3D" id="3.40.50.150">
    <property type="entry name" value="Vaccinia Virus protein VP39"/>
    <property type="match status" value="1"/>
</dbReference>
<dbReference type="InParanoid" id="A0A0C3K1U0"/>
<dbReference type="SUPFAM" id="SSF53335">
    <property type="entry name" value="S-adenosyl-L-methionine-dependent methyltransferases"/>
    <property type="match status" value="1"/>
</dbReference>
<evidence type="ECO:0000259" key="1">
    <source>
        <dbReference type="Pfam" id="PF08242"/>
    </source>
</evidence>
<evidence type="ECO:0000313" key="3">
    <source>
        <dbReference type="Proteomes" id="UP000054217"/>
    </source>
</evidence>
<dbReference type="HOGENOM" id="CLU_037990_1_1_1"/>
<feature type="domain" description="Methyltransferase type 12" evidence="1">
    <location>
        <begin position="5"/>
        <end position="93"/>
    </location>
</feature>
<dbReference type="EMBL" id="KN831976">
    <property type="protein sequence ID" value="KIO03512.1"/>
    <property type="molecule type" value="Genomic_DNA"/>
</dbReference>
<proteinExistence type="predicted"/>
<dbReference type="InterPro" id="IPR029063">
    <property type="entry name" value="SAM-dependent_MTases_sf"/>
</dbReference>
<gene>
    <name evidence="2" type="ORF">M404DRAFT_145708</name>
</gene>
<dbReference type="STRING" id="870435.A0A0C3K1U0"/>
<sequence>GFISQGLASNAKSIIGVDISQRMVDIYNNDAKEQNLFPNERKAVRVDRLVENEIQLEGMSFDVIVCASSYHHFPSIVDVTKVLVSYLKSGGSLLVVDMVKGEYPVLQTYHQVAHKGGFDAEDMRMAFEAAGLHNFSFAEAATIEFAGHPVTMFLASGER</sequence>
<dbReference type="CDD" id="cd02440">
    <property type="entry name" value="AdoMet_MTases"/>
    <property type="match status" value="1"/>
</dbReference>
<protein>
    <recommendedName>
        <fullName evidence="1">Methyltransferase type 12 domain-containing protein</fullName>
    </recommendedName>
</protein>
<name>A0A0C3K1U0_PISTI</name>
<organism evidence="2 3">
    <name type="scientific">Pisolithus tinctorius Marx 270</name>
    <dbReference type="NCBI Taxonomy" id="870435"/>
    <lineage>
        <taxon>Eukaryota</taxon>
        <taxon>Fungi</taxon>
        <taxon>Dikarya</taxon>
        <taxon>Basidiomycota</taxon>
        <taxon>Agaricomycotina</taxon>
        <taxon>Agaricomycetes</taxon>
        <taxon>Agaricomycetidae</taxon>
        <taxon>Boletales</taxon>
        <taxon>Sclerodermatineae</taxon>
        <taxon>Pisolithaceae</taxon>
        <taxon>Pisolithus</taxon>
    </lineage>
</organism>
<feature type="non-terminal residue" evidence="2">
    <location>
        <position position="1"/>
    </location>
</feature>
<dbReference type="PANTHER" id="PTHR43861">
    <property type="entry name" value="TRANS-ACONITATE 2-METHYLTRANSFERASE-RELATED"/>
    <property type="match status" value="1"/>
</dbReference>
<keyword evidence="3" id="KW-1185">Reference proteome</keyword>
<dbReference type="InterPro" id="IPR013217">
    <property type="entry name" value="Methyltransf_12"/>
</dbReference>
<dbReference type="Proteomes" id="UP000054217">
    <property type="component" value="Unassembled WGS sequence"/>
</dbReference>
<dbReference type="OrthoDB" id="3647at2759"/>
<reference evidence="3" key="2">
    <citation type="submission" date="2015-01" db="EMBL/GenBank/DDBJ databases">
        <title>Evolutionary Origins and Diversification of the Mycorrhizal Mutualists.</title>
        <authorList>
            <consortium name="DOE Joint Genome Institute"/>
            <consortium name="Mycorrhizal Genomics Consortium"/>
            <person name="Kohler A."/>
            <person name="Kuo A."/>
            <person name="Nagy L.G."/>
            <person name="Floudas D."/>
            <person name="Copeland A."/>
            <person name="Barry K.W."/>
            <person name="Cichocki N."/>
            <person name="Veneault-Fourrey C."/>
            <person name="LaButti K."/>
            <person name="Lindquist E.A."/>
            <person name="Lipzen A."/>
            <person name="Lundell T."/>
            <person name="Morin E."/>
            <person name="Murat C."/>
            <person name="Riley R."/>
            <person name="Ohm R."/>
            <person name="Sun H."/>
            <person name="Tunlid A."/>
            <person name="Henrissat B."/>
            <person name="Grigoriev I.V."/>
            <person name="Hibbett D.S."/>
            <person name="Martin F."/>
        </authorList>
    </citation>
    <scope>NUCLEOTIDE SEQUENCE [LARGE SCALE GENOMIC DNA]</scope>
    <source>
        <strain evidence="3">Marx 270</strain>
    </source>
</reference>